<dbReference type="GO" id="GO:0016491">
    <property type="term" value="F:oxidoreductase activity"/>
    <property type="evidence" value="ECO:0007669"/>
    <property type="project" value="UniProtKB-KW"/>
</dbReference>
<dbReference type="InterPro" id="IPR036291">
    <property type="entry name" value="NAD(P)-bd_dom_sf"/>
</dbReference>
<dbReference type="SMART" id="SM00822">
    <property type="entry name" value="PKS_KR"/>
    <property type="match status" value="1"/>
</dbReference>
<evidence type="ECO:0000256" key="2">
    <source>
        <dbReference type="ARBA" id="ARBA00023002"/>
    </source>
</evidence>
<dbReference type="InterPro" id="IPR002347">
    <property type="entry name" value="SDR_fam"/>
</dbReference>
<dbReference type="CDD" id="cd05233">
    <property type="entry name" value="SDR_c"/>
    <property type="match status" value="1"/>
</dbReference>
<proteinExistence type="inferred from homology"/>
<dbReference type="PRINTS" id="PR00080">
    <property type="entry name" value="SDRFAMILY"/>
</dbReference>
<reference evidence="4 5" key="1">
    <citation type="submission" date="2024-01" db="EMBL/GenBank/DDBJ databases">
        <title>Draft genome sequence of Gordonia sp. PKS22-38.</title>
        <authorList>
            <person name="Suphannarot A."/>
            <person name="Mingma R."/>
        </authorList>
    </citation>
    <scope>NUCLEOTIDE SEQUENCE [LARGE SCALE GENOMIC DNA]</scope>
    <source>
        <strain evidence="4 5">PKS22-38</strain>
    </source>
</reference>
<dbReference type="PRINTS" id="PR00081">
    <property type="entry name" value="GDHRDH"/>
</dbReference>
<evidence type="ECO:0000313" key="4">
    <source>
        <dbReference type="EMBL" id="MEE4024046.1"/>
    </source>
</evidence>
<feature type="domain" description="Ketoreductase" evidence="3">
    <location>
        <begin position="8"/>
        <end position="181"/>
    </location>
</feature>
<accession>A0ABU7MVQ0</accession>
<dbReference type="Gene3D" id="3.40.50.720">
    <property type="entry name" value="NAD(P)-binding Rossmann-like Domain"/>
    <property type="match status" value="1"/>
</dbReference>
<organism evidence="4 5">
    <name type="scientific">Gordonia prachuapensis</name>
    <dbReference type="NCBI Taxonomy" id="3115651"/>
    <lineage>
        <taxon>Bacteria</taxon>
        <taxon>Bacillati</taxon>
        <taxon>Actinomycetota</taxon>
        <taxon>Actinomycetes</taxon>
        <taxon>Mycobacteriales</taxon>
        <taxon>Gordoniaceae</taxon>
        <taxon>Gordonia</taxon>
    </lineage>
</organism>
<keyword evidence="2 4" id="KW-0560">Oxidoreductase</keyword>
<comment type="similarity">
    <text evidence="1">Belongs to the short-chain dehydrogenases/reductases (SDR) family.</text>
</comment>
<gene>
    <name evidence="4" type="ORF">V1Y59_13240</name>
</gene>
<name>A0ABU7MVQ0_9ACTN</name>
<dbReference type="Pfam" id="PF13561">
    <property type="entry name" value="adh_short_C2"/>
    <property type="match status" value="1"/>
</dbReference>
<dbReference type="PANTHER" id="PTHR42760:SF133">
    <property type="entry name" value="3-OXOACYL-[ACYL-CARRIER-PROTEIN] REDUCTASE"/>
    <property type="match status" value="1"/>
</dbReference>
<protein>
    <submittedName>
        <fullName evidence="4">SDR family oxidoreductase</fullName>
        <ecNumber evidence="4">1.1.-.-</ecNumber>
    </submittedName>
</protein>
<dbReference type="InterPro" id="IPR057326">
    <property type="entry name" value="KR_dom"/>
</dbReference>
<dbReference type="RefSeq" id="WP_330505438.1">
    <property type="nucleotide sequence ID" value="NZ_JAZDUE010000010.1"/>
</dbReference>
<dbReference type="PANTHER" id="PTHR42760">
    <property type="entry name" value="SHORT-CHAIN DEHYDROGENASES/REDUCTASES FAMILY MEMBER"/>
    <property type="match status" value="1"/>
</dbReference>
<dbReference type="InterPro" id="IPR020904">
    <property type="entry name" value="Sc_DH/Rdtase_CS"/>
</dbReference>
<dbReference type="SUPFAM" id="SSF51735">
    <property type="entry name" value="NAD(P)-binding Rossmann-fold domains"/>
    <property type="match status" value="1"/>
</dbReference>
<evidence type="ECO:0000313" key="5">
    <source>
        <dbReference type="Proteomes" id="UP001335729"/>
    </source>
</evidence>
<dbReference type="EMBL" id="JAZDUE010000010">
    <property type="protein sequence ID" value="MEE4024046.1"/>
    <property type="molecule type" value="Genomic_DNA"/>
</dbReference>
<sequence>MAEHMAERVAVVTGAASGIGSACVAALLNEGATVVGVDIVETAPVDRFHPSVCDVSDESAVRGLFAEIARQHGRLDAIVNVAGIQRAARVDLADVSDWDAQLAVNVRSCFLLAKYGLELLKGADNGAIVNVASVAGIKGTAGVTGYSASKGGVLAFTRSLAHEFAPHGIRVNAVSPGWTDTAFNGPVINELGGQSELDELVRTTVPLGRQGRPAEVAAAAVFLAGEAASYITGQNLVVDGGLSS</sequence>
<evidence type="ECO:0000259" key="3">
    <source>
        <dbReference type="SMART" id="SM00822"/>
    </source>
</evidence>
<evidence type="ECO:0000256" key="1">
    <source>
        <dbReference type="ARBA" id="ARBA00006484"/>
    </source>
</evidence>
<dbReference type="EC" id="1.1.-.-" evidence="4"/>
<keyword evidence="5" id="KW-1185">Reference proteome</keyword>
<comment type="caution">
    <text evidence="4">The sequence shown here is derived from an EMBL/GenBank/DDBJ whole genome shotgun (WGS) entry which is preliminary data.</text>
</comment>
<dbReference type="Proteomes" id="UP001335729">
    <property type="component" value="Unassembled WGS sequence"/>
</dbReference>
<dbReference type="PROSITE" id="PS00061">
    <property type="entry name" value="ADH_SHORT"/>
    <property type="match status" value="1"/>
</dbReference>